<evidence type="ECO:0000313" key="2">
    <source>
        <dbReference type="Proteomes" id="UP000494205"/>
    </source>
</evidence>
<protein>
    <submittedName>
        <fullName evidence="1">Uncharacterized protein</fullName>
    </submittedName>
</protein>
<dbReference type="EMBL" id="CADIJZ010000027">
    <property type="protein sequence ID" value="CAB3730581.1"/>
    <property type="molecule type" value="Genomic_DNA"/>
</dbReference>
<organism evidence="1 2">
    <name type="scientific">Paraburkholderia rhynchosiae</name>
    <dbReference type="NCBI Taxonomy" id="487049"/>
    <lineage>
        <taxon>Bacteria</taxon>
        <taxon>Pseudomonadati</taxon>
        <taxon>Pseudomonadota</taxon>
        <taxon>Betaproteobacteria</taxon>
        <taxon>Burkholderiales</taxon>
        <taxon>Burkholderiaceae</taxon>
        <taxon>Paraburkholderia</taxon>
    </lineage>
</organism>
<sequence length="30" mass="3331">MDPVVQSIAVVFTVLAVSLGFEIKRLLTRK</sequence>
<gene>
    <name evidence="1" type="ORF">LMG27174_05758</name>
</gene>
<reference evidence="1 2" key="1">
    <citation type="submission" date="2020-04" db="EMBL/GenBank/DDBJ databases">
        <authorList>
            <person name="De Canck E."/>
        </authorList>
    </citation>
    <scope>NUCLEOTIDE SEQUENCE [LARGE SCALE GENOMIC DNA]</scope>
    <source>
        <strain evidence="1 2">LMG 27174</strain>
    </source>
</reference>
<accession>A0A6J5CBT4</accession>
<dbReference type="AlphaFoldDB" id="A0A6J5CBT4"/>
<proteinExistence type="predicted"/>
<evidence type="ECO:0000313" key="1">
    <source>
        <dbReference type="EMBL" id="CAB3730581.1"/>
    </source>
</evidence>
<name>A0A6J5CBT4_9BURK</name>
<dbReference type="Proteomes" id="UP000494205">
    <property type="component" value="Unassembled WGS sequence"/>
</dbReference>